<keyword evidence="3" id="KW-1185">Reference proteome</keyword>
<dbReference type="EMBL" id="CP080647">
    <property type="protein sequence ID" value="QYX75190.1"/>
    <property type="molecule type" value="Genomic_DNA"/>
</dbReference>
<reference evidence="2 3" key="1">
    <citation type="submission" date="2021-08" db="EMBL/GenBank/DDBJ databases">
        <authorList>
            <person name="Ping M."/>
        </authorList>
    </citation>
    <scope>NUCLEOTIDE SEQUENCE [LARGE SCALE GENOMIC DNA]</scope>
    <source>
        <strain evidence="2 3">MG28</strain>
    </source>
</reference>
<dbReference type="InterPro" id="IPR029039">
    <property type="entry name" value="Flavoprotein-like_sf"/>
</dbReference>
<dbReference type="RefSeq" id="WP_220644364.1">
    <property type="nucleotide sequence ID" value="NZ_CP080647.1"/>
</dbReference>
<dbReference type="SUPFAM" id="SSF52218">
    <property type="entry name" value="Flavoproteins"/>
    <property type="match status" value="1"/>
</dbReference>
<proteinExistence type="predicted"/>
<accession>A0ABX8XGZ5</accession>
<evidence type="ECO:0000256" key="1">
    <source>
        <dbReference type="SAM" id="MobiDB-lite"/>
    </source>
</evidence>
<protein>
    <submittedName>
        <fullName evidence="2">Uncharacterized protein</fullName>
    </submittedName>
</protein>
<dbReference type="Gene3D" id="3.40.50.1820">
    <property type="entry name" value="alpha/beta hydrolase"/>
    <property type="match status" value="1"/>
</dbReference>
<gene>
    <name evidence="2" type="ORF">K1J60_00495</name>
</gene>
<organism evidence="2 3">
    <name type="scientific">Streptomyces akebiae</name>
    <dbReference type="NCBI Taxonomy" id="2865673"/>
    <lineage>
        <taxon>Bacteria</taxon>
        <taxon>Bacillati</taxon>
        <taxon>Actinomycetota</taxon>
        <taxon>Actinomycetes</taxon>
        <taxon>Kitasatosporales</taxon>
        <taxon>Streptomycetaceae</taxon>
        <taxon>Streptomyces</taxon>
    </lineage>
</organism>
<feature type="region of interest" description="Disordered" evidence="1">
    <location>
        <begin position="52"/>
        <end position="76"/>
    </location>
</feature>
<sequence length="178" mass="18539">MAFHTGYGHTAVVAEAVARGAAGTGAEVLLISVDTITDGQWAQLDAAGRDHLRRGDLQAPPPPPSTRSPKPGGRGFSHAWLVKPAAGFTDSGAESGAKSSTLKALSAFDQIPELLTQPMLLVAENQADTKVFSGQAYELSKGPKELLVMDGATRIAMYDRADEPSWLGAYGAGGFLTS</sequence>
<dbReference type="InterPro" id="IPR029058">
    <property type="entry name" value="AB_hydrolase_fold"/>
</dbReference>
<evidence type="ECO:0000313" key="2">
    <source>
        <dbReference type="EMBL" id="QYX75190.1"/>
    </source>
</evidence>
<dbReference type="Proteomes" id="UP000827138">
    <property type="component" value="Chromosome"/>
</dbReference>
<evidence type="ECO:0000313" key="3">
    <source>
        <dbReference type="Proteomes" id="UP000827138"/>
    </source>
</evidence>
<name>A0ABX8XGZ5_9ACTN</name>